<name>A0A7I8W7L0_9ANNE</name>
<comment type="caution">
    <text evidence="5">The sequence shown here is derived from an EMBL/GenBank/DDBJ whole genome shotgun (WGS) entry which is preliminary data.</text>
</comment>
<dbReference type="SUPFAM" id="SSF49417">
    <property type="entry name" value="p53-like transcription factors"/>
    <property type="match status" value="1"/>
</dbReference>
<keyword evidence="2 3" id="KW-0727">SH2 domain</keyword>
<dbReference type="Gene3D" id="1.10.238.10">
    <property type="entry name" value="EF-hand"/>
    <property type="match status" value="1"/>
</dbReference>
<evidence type="ECO:0000313" key="6">
    <source>
        <dbReference type="Proteomes" id="UP000549394"/>
    </source>
</evidence>
<dbReference type="PANTHER" id="PTHR11801">
    <property type="entry name" value="SIGNAL TRANSDUCER AND ACTIVATOR OF TRANSCRIPTION"/>
    <property type="match status" value="1"/>
</dbReference>
<feature type="domain" description="SH2" evidence="4">
    <location>
        <begin position="392"/>
        <end position="466"/>
    </location>
</feature>
<dbReference type="AlphaFoldDB" id="A0A7I8W7L0"/>
<dbReference type="InterPro" id="IPR001217">
    <property type="entry name" value="STAT"/>
</dbReference>
<gene>
    <name evidence="5" type="ORF">DGYR_LOCUS11358</name>
</gene>
<dbReference type="PROSITE" id="PS50001">
    <property type="entry name" value="SH2"/>
    <property type="match status" value="1"/>
</dbReference>
<evidence type="ECO:0000256" key="2">
    <source>
        <dbReference type="ARBA" id="ARBA00022999"/>
    </source>
</evidence>
<accession>A0A7I8W7L0</accession>
<evidence type="ECO:0000256" key="3">
    <source>
        <dbReference type="PROSITE-ProRule" id="PRU00191"/>
    </source>
</evidence>
<dbReference type="SUPFAM" id="SSF55550">
    <property type="entry name" value="SH2 domain"/>
    <property type="match status" value="1"/>
</dbReference>
<reference evidence="5 6" key="1">
    <citation type="submission" date="2020-08" db="EMBL/GenBank/DDBJ databases">
        <authorList>
            <person name="Hejnol A."/>
        </authorList>
    </citation>
    <scope>NUCLEOTIDE SEQUENCE [LARGE SCALE GENOMIC DNA]</scope>
</reference>
<dbReference type="Gene3D" id="3.30.505.10">
    <property type="entry name" value="SH2 domain"/>
    <property type="match status" value="1"/>
</dbReference>
<dbReference type="GO" id="GO:0003700">
    <property type="term" value="F:DNA-binding transcription factor activity"/>
    <property type="evidence" value="ECO:0007669"/>
    <property type="project" value="InterPro"/>
</dbReference>
<evidence type="ECO:0000256" key="1">
    <source>
        <dbReference type="ARBA" id="ARBA00005586"/>
    </source>
</evidence>
<dbReference type="GO" id="GO:0007165">
    <property type="term" value="P:signal transduction"/>
    <property type="evidence" value="ECO:0007669"/>
    <property type="project" value="InterPro"/>
</dbReference>
<dbReference type="EMBL" id="CAJFCJ010000019">
    <property type="protein sequence ID" value="CAD5123710.1"/>
    <property type="molecule type" value="Genomic_DNA"/>
</dbReference>
<dbReference type="InterPro" id="IPR036860">
    <property type="entry name" value="SH2_dom_sf"/>
</dbReference>
<organism evidence="5 6">
    <name type="scientific">Dimorphilus gyrociliatus</name>
    <dbReference type="NCBI Taxonomy" id="2664684"/>
    <lineage>
        <taxon>Eukaryota</taxon>
        <taxon>Metazoa</taxon>
        <taxon>Spiralia</taxon>
        <taxon>Lophotrochozoa</taxon>
        <taxon>Annelida</taxon>
        <taxon>Polychaeta</taxon>
        <taxon>Polychaeta incertae sedis</taxon>
        <taxon>Dinophilidae</taxon>
        <taxon>Dimorphilus</taxon>
    </lineage>
</organism>
<dbReference type="InterPro" id="IPR000980">
    <property type="entry name" value="SH2"/>
</dbReference>
<keyword evidence="6" id="KW-1185">Reference proteome</keyword>
<evidence type="ECO:0000313" key="5">
    <source>
        <dbReference type="EMBL" id="CAD5123710.1"/>
    </source>
</evidence>
<protein>
    <submittedName>
        <fullName evidence="5">DgyrCDS12029</fullName>
    </submittedName>
</protein>
<dbReference type="Proteomes" id="UP000549394">
    <property type="component" value="Unassembled WGS sequence"/>
</dbReference>
<evidence type="ECO:0000259" key="4">
    <source>
        <dbReference type="PROSITE" id="PS50001"/>
    </source>
</evidence>
<dbReference type="OrthoDB" id="6140367at2759"/>
<proteinExistence type="inferred from homology"/>
<sequence length="576" mass="66793">MYSTCKRRRSSNEMYEECRKEMKHDILKSNWLEYKRYIKDAKKADFIRPEALVNILIPFKDIRTTCSILKEKIIHFSACQKQFQPVNDTTLEVIDSIVKEVLDIMEELIKIIEINDLESSDLYSTACYDFRTNVKDFINELLIVKKNPNPILSTRAKADIDSTEIWLLGSKFFSRVNYEAFIIEQERLIQGNWENGIYYQLECKQNHPGAVSATFNIKFERDRRGQTNQQRDRSRENNLPVAGKVYYVLYRANFSEKDLIFWGLNNCIALSSPLVIITQTSQEVEAKAALFWCKYFSEAKMDLKLRIIKPLMKVEWSVFANALKQEWNKHLKMSLADEHFSYLKELFELEDDVLTKGSFEKHFLSKNAKGVTVWRWWQCCMNLAIDELQNYWEKGKVFSVIIYGFVSKSKAAKILNDQETGTFLLRFSENTSEIAQSQKASPTAQLALAVKINTSCIVNCCGVIIHQLRLEDILKPDKKKNSLSLLLRNLYFENSPLVANGFILLHPNARQESTTVPFHTIFEDVPEGIHDDEQSGYTLQPAACQINLKQVTTKLKKVEIAEPLLPDFGHLFEDLN</sequence>
<dbReference type="InterPro" id="IPR008967">
    <property type="entry name" value="p53-like_TF_DNA-bd_sf"/>
</dbReference>
<comment type="similarity">
    <text evidence="1">Belongs to the transcription factor STAT family.</text>
</comment>